<keyword evidence="6 10" id="KW-0028">Amino-acid biosynthesis</keyword>
<dbReference type="SMART" id="SM00917">
    <property type="entry name" value="LeuA_dimer"/>
    <property type="match status" value="1"/>
</dbReference>
<dbReference type="Gene3D" id="3.20.20.70">
    <property type="entry name" value="Aldolase class I"/>
    <property type="match status" value="1"/>
</dbReference>
<protein>
    <recommendedName>
        <fullName evidence="4 10">2-isopropylmalate synthase</fullName>
        <ecNumber evidence="4 10">2.3.3.13</ecNumber>
    </recommendedName>
    <alternativeName>
        <fullName evidence="10">Alpha-IPM synthase</fullName>
    </alternativeName>
    <alternativeName>
        <fullName evidence="10">Alpha-isopropylmalate synthase</fullName>
    </alternativeName>
</protein>
<dbReference type="PROSITE" id="PS00815">
    <property type="entry name" value="AIPM_HOMOCIT_SYNTH_1"/>
    <property type="match status" value="1"/>
</dbReference>
<dbReference type="PANTHER" id="PTHR46911:SF1">
    <property type="entry name" value="2-ISOPROPYLMALATE SYNTHASE"/>
    <property type="match status" value="1"/>
</dbReference>
<evidence type="ECO:0000259" key="11">
    <source>
        <dbReference type="PROSITE" id="PS50991"/>
    </source>
</evidence>
<evidence type="ECO:0000313" key="12">
    <source>
        <dbReference type="EMBL" id="ADE54615.1"/>
    </source>
</evidence>
<dbReference type="Pfam" id="PF00682">
    <property type="entry name" value="HMGL-like"/>
    <property type="match status" value="1"/>
</dbReference>
<feature type="domain" description="Pyruvate carboxyltransferase" evidence="11">
    <location>
        <begin position="33"/>
        <end position="307"/>
    </location>
</feature>
<dbReference type="HAMAP" id="MF_00572">
    <property type="entry name" value="LeuA_type2"/>
    <property type="match status" value="1"/>
</dbReference>
<comment type="similarity">
    <text evidence="3 10">Belongs to the alpha-IPM synthase/homocitrate synthase family. LeuA type 2 subfamily.</text>
</comment>
<dbReference type="NCBIfam" id="TIGR00970">
    <property type="entry name" value="leuA_yeast"/>
    <property type="match status" value="1"/>
</dbReference>
<dbReference type="PANTHER" id="PTHR46911">
    <property type="match status" value="1"/>
</dbReference>
<dbReference type="GO" id="GO:0003985">
    <property type="term" value="F:acetyl-CoA C-acetyltransferase activity"/>
    <property type="evidence" value="ECO:0007669"/>
    <property type="project" value="UniProtKB-UniRule"/>
</dbReference>
<dbReference type="InterPro" id="IPR036230">
    <property type="entry name" value="LeuA_allosteric_dom_sf"/>
</dbReference>
<dbReference type="AlphaFoldDB" id="D5EJL6"/>
<evidence type="ECO:0000256" key="2">
    <source>
        <dbReference type="ARBA" id="ARBA00004689"/>
    </source>
</evidence>
<dbReference type="InterPro" id="IPR054692">
    <property type="entry name" value="LeuA-like_post-cat"/>
</dbReference>
<dbReference type="NCBIfam" id="NF002991">
    <property type="entry name" value="PRK03739.1"/>
    <property type="match status" value="1"/>
</dbReference>
<organism evidence="12 13">
    <name type="scientific">Coraliomargarita akajimensis (strain DSM 45221 / IAM 15411 / JCM 23193 / KCTC 12865 / 04OKA010-24)</name>
    <dbReference type="NCBI Taxonomy" id="583355"/>
    <lineage>
        <taxon>Bacteria</taxon>
        <taxon>Pseudomonadati</taxon>
        <taxon>Verrucomicrobiota</taxon>
        <taxon>Opitutia</taxon>
        <taxon>Puniceicoccales</taxon>
        <taxon>Coraliomargaritaceae</taxon>
        <taxon>Coraliomargarita</taxon>
    </lineage>
</organism>
<evidence type="ECO:0000256" key="5">
    <source>
        <dbReference type="ARBA" id="ARBA00022430"/>
    </source>
</evidence>
<evidence type="ECO:0000313" key="13">
    <source>
        <dbReference type="Proteomes" id="UP000000925"/>
    </source>
</evidence>
<dbReference type="EMBL" id="CP001998">
    <property type="protein sequence ID" value="ADE54615.1"/>
    <property type="molecule type" value="Genomic_DNA"/>
</dbReference>
<dbReference type="PROSITE" id="PS50991">
    <property type="entry name" value="PYR_CT"/>
    <property type="match status" value="1"/>
</dbReference>
<dbReference type="UniPathway" id="UPA00048">
    <property type="reaction ID" value="UER00070"/>
</dbReference>
<accession>D5EJL6</accession>
<feature type="binding site" evidence="10">
    <location>
        <position position="42"/>
    </location>
    <ligand>
        <name>Mg(2+)</name>
        <dbReference type="ChEBI" id="CHEBI:18420"/>
    </ligand>
</feature>
<comment type="catalytic activity">
    <reaction evidence="1 10">
        <text>3-methyl-2-oxobutanoate + acetyl-CoA + H2O = (2S)-2-isopropylmalate + CoA + H(+)</text>
        <dbReference type="Rhea" id="RHEA:21524"/>
        <dbReference type="ChEBI" id="CHEBI:1178"/>
        <dbReference type="ChEBI" id="CHEBI:11851"/>
        <dbReference type="ChEBI" id="CHEBI:15377"/>
        <dbReference type="ChEBI" id="CHEBI:15378"/>
        <dbReference type="ChEBI" id="CHEBI:57287"/>
        <dbReference type="ChEBI" id="CHEBI:57288"/>
        <dbReference type="EC" id="2.3.3.13"/>
    </reaction>
</comment>
<dbReference type="HOGENOM" id="CLU_004588_3_0_0"/>
<dbReference type="SUPFAM" id="SSF110921">
    <property type="entry name" value="2-isopropylmalate synthase LeuA, allosteric (dimerisation) domain"/>
    <property type="match status" value="1"/>
</dbReference>
<comment type="cofactor">
    <cofactor evidence="10">
        <name>Mg(2+)</name>
        <dbReference type="ChEBI" id="CHEBI:18420"/>
    </cofactor>
</comment>
<dbReference type="KEGG" id="caa:Caka_1596"/>
<dbReference type="InterPro" id="IPR000891">
    <property type="entry name" value="PYR_CT"/>
</dbReference>
<keyword evidence="10" id="KW-0460">Magnesium</keyword>
<keyword evidence="10" id="KW-0963">Cytoplasm</keyword>
<dbReference type="Pfam" id="PF08502">
    <property type="entry name" value="LeuA_dimer"/>
    <property type="match status" value="1"/>
</dbReference>
<evidence type="ECO:0000256" key="1">
    <source>
        <dbReference type="ARBA" id="ARBA00000064"/>
    </source>
</evidence>
<reference evidence="12 13" key="1">
    <citation type="journal article" date="2010" name="Stand. Genomic Sci.">
        <title>Complete genome sequence of Coraliomargarita akajimensis type strain (04OKA010-24).</title>
        <authorList>
            <person name="Mavromatis K."/>
            <person name="Abt B."/>
            <person name="Brambilla E."/>
            <person name="Lapidus A."/>
            <person name="Copeland A."/>
            <person name="Deshpande S."/>
            <person name="Nolan M."/>
            <person name="Lucas S."/>
            <person name="Tice H."/>
            <person name="Cheng J.F."/>
            <person name="Han C."/>
            <person name="Detter J.C."/>
            <person name="Woyke T."/>
            <person name="Goodwin L."/>
            <person name="Pitluck S."/>
            <person name="Held B."/>
            <person name="Brettin T."/>
            <person name="Tapia R."/>
            <person name="Ivanova N."/>
            <person name="Mikhailova N."/>
            <person name="Pati A."/>
            <person name="Liolios K."/>
            <person name="Chen A."/>
            <person name="Palaniappan K."/>
            <person name="Land M."/>
            <person name="Hauser L."/>
            <person name="Chang Y.J."/>
            <person name="Jeffries C.D."/>
            <person name="Rohde M."/>
            <person name="Goker M."/>
            <person name="Bristow J."/>
            <person name="Eisen J.A."/>
            <person name="Markowitz V."/>
            <person name="Hugenholtz P."/>
            <person name="Klenk H.P."/>
            <person name="Kyrpides N.C."/>
        </authorList>
    </citation>
    <scope>NUCLEOTIDE SEQUENCE [LARGE SCALE GENOMIC DNA]</scope>
    <source>
        <strain evidence="13">DSM 45221 / IAM 15411 / JCM 23193 / KCTC 12865</strain>
    </source>
</reference>
<evidence type="ECO:0000256" key="7">
    <source>
        <dbReference type="ARBA" id="ARBA00022679"/>
    </source>
</evidence>
<dbReference type="InterPro" id="IPR002034">
    <property type="entry name" value="AIPM/Hcit_synth_CS"/>
</dbReference>
<dbReference type="InterPro" id="IPR005668">
    <property type="entry name" value="IPM_Synthase"/>
</dbReference>
<dbReference type="InterPro" id="IPR013785">
    <property type="entry name" value="Aldolase_TIM"/>
</dbReference>
<evidence type="ECO:0000256" key="6">
    <source>
        <dbReference type="ARBA" id="ARBA00022605"/>
    </source>
</evidence>
<name>D5EJL6_CORAD</name>
<comment type="subcellular location">
    <subcellularLocation>
        <location evidence="10">Cytoplasm</location>
    </subcellularLocation>
</comment>
<feature type="region of interest" description="Regulatory domain" evidence="10">
    <location>
        <begin position="443"/>
        <end position="559"/>
    </location>
</feature>
<dbReference type="SUPFAM" id="SSF89000">
    <property type="entry name" value="post-HMGL domain-like"/>
    <property type="match status" value="1"/>
</dbReference>
<dbReference type="Gene3D" id="3.30.160.270">
    <property type="match status" value="1"/>
</dbReference>
<dbReference type="GO" id="GO:0009098">
    <property type="term" value="P:L-leucine biosynthetic process"/>
    <property type="evidence" value="ECO:0007669"/>
    <property type="project" value="UniProtKB-UniRule"/>
</dbReference>
<dbReference type="CDD" id="cd07942">
    <property type="entry name" value="DRE_TIM_LeuA"/>
    <property type="match status" value="1"/>
</dbReference>
<keyword evidence="8 10" id="KW-0479">Metal-binding</keyword>
<evidence type="ECO:0000256" key="4">
    <source>
        <dbReference type="ARBA" id="ARBA00012973"/>
    </source>
</evidence>
<keyword evidence="13" id="KW-1185">Reference proteome</keyword>
<feature type="binding site" evidence="10">
    <location>
        <position position="248"/>
    </location>
    <ligand>
        <name>Mg(2+)</name>
        <dbReference type="ChEBI" id="CHEBI:18420"/>
    </ligand>
</feature>
<evidence type="ECO:0000256" key="9">
    <source>
        <dbReference type="ARBA" id="ARBA00023304"/>
    </source>
</evidence>
<evidence type="ECO:0000256" key="8">
    <source>
        <dbReference type="ARBA" id="ARBA00022723"/>
    </source>
</evidence>
<evidence type="ECO:0000256" key="10">
    <source>
        <dbReference type="HAMAP-Rule" id="MF_00572"/>
    </source>
</evidence>
<feature type="binding site" evidence="10">
    <location>
        <position position="282"/>
    </location>
    <ligand>
        <name>Mg(2+)</name>
        <dbReference type="ChEBI" id="CHEBI:18420"/>
    </ligand>
</feature>
<keyword evidence="9 10" id="KW-0100">Branched-chain amino acid biosynthesis</keyword>
<dbReference type="Proteomes" id="UP000000925">
    <property type="component" value="Chromosome"/>
</dbReference>
<keyword evidence="5 10" id="KW-0432">Leucine biosynthesis</keyword>
<dbReference type="PROSITE" id="PS00816">
    <property type="entry name" value="AIPM_HOMOCIT_SYNTH_2"/>
    <property type="match status" value="1"/>
</dbReference>
<comment type="subunit">
    <text evidence="10">Homodimer.</text>
</comment>
<comment type="pathway">
    <text evidence="2 10">Amino-acid biosynthesis; L-leucine biosynthesis; L-leucine from 3-methyl-2-oxobutanoate: step 1/4.</text>
</comment>
<evidence type="ECO:0000256" key="3">
    <source>
        <dbReference type="ARBA" id="ARBA00009767"/>
    </source>
</evidence>
<comment type="function">
    <text evidence="10">Catalyzes the condensation of the acetyl group of acetyl-CoA with 3-methyl-2-oxobutanoate (2-ketoisovalerate) to form 3-carboxy-3-hydroxy-4-methylpentanoate (2-isopropylmalate).</text>
</comment>
<dbReference type="InterPro" id="IPR013709">
    <property type="entry name" value="2-isopropylmalate_synth_dimer"/>
</dbReference>
<dbReference type="GO" id="GO:0005737">
    <property type="term" value="C:cytoplasm"/>
    <property type="evidence" value="ECO:0007669"/>
    <property type="project" value="UniProtKB-SubCell"/>
</dbReference>
<dbReference type="GO" id="GO:0003852">
    <property type="term" value="F:2-isopropylmalate synthase activity"/>
    <property type="evidence" value="ECO:0007669"/>
    <property type="project" value="UniProtKB-UniRule"/>
</dbReference>
<sequence length="559" mass="62130">MTMQQGTITKYKAFPQIDLPDRTWPSKTIDQAPIWTSVDLRDGNQALAIPMTVDEKLEFFELLVRIGFKEIEVGFPSASDTEFNFIRRLVDENRIPDDVTVQVLVQAREHLIRRTFESLQGVQNAIVHLYNSTSPLQRRVTFNKSKEEIKQIAVDGAKLVKSLVSTIPGTRIRLQYSPESFSDTEVDYALEVCEAVMAVWEPTEQNPIILNLPATVEVATPNVHADQIEWFCRNLKERRKALISLHTHNDRGTGVAATELGLLAGADRVEGTLFGNGERTGNLDIVTVALNMYTQGVDPKLDFSQLESIRAAYERITRMTVHDRHPYGGDLVFTAFSGSHQDAIKKGMDLRANEATADDHWQVPYLLIDPDDIGRDYEAIIRINSQSGKGGVAYILDRDFGLDLPKAMHPEVGDVVNAAADADSRELASKEVHAIFQREYVNLKRPLDIVAIEREDFSKTGEVRVEADIIYQGNESKITGSGNGPISAFVDALDQQGLKDFTLLDYRQHSIGSGSKTKAAAYIQIQHSNGQIYSGCGIDPNIELAGLHALVSAFNRAAH</sequence>
<dbReference type="STRING" id="583355.Caka_1596"/>
<dbReference type="InterPro" id="IPR039371">
    <property type="entry name" value="LeuA_N_DRE-TIM"/>
</dbReference>
<gene>
    <name evidence="10" type="primary">leuA</name>
    <name evidence="12" type="ordered locus">Caka_1596</name>
</gene>
<keyword evidence="7 10" id="KW-0808">Transferase</keyword>
<feature type="binding site" evidence="10">
    <location>
        <position position="246"/>
    </location>
    <ligand>
        <name>Mg(2+)</name>
        <dbReference type="ChEBI" id="CHEBI:18420"/>
    </ligand>
</feature>
<dbReference type="GO" id="GO:0000287">
    <property type="term" value="F:magnesium ion binding"/>
    <property type="evidence" value="ECO:0007669"/>
    <property type="project" value="UniProtKB-UniRule"/>
</dbReference>
<dbReference type="EC" id="2.3.3.13" evidence="4 10"/>
<proteinExistence type="inferred from homology"/>
<dbReference type="eggNOG" id="COG0119">
    <property type="taxonomic scope" value="Bacteria"/>
</dbReference>
<dbReference type="Pfam" id="PF22615">
    <property type="entry name" value="IPMS_D2"/>
    <property type="match status" value="1"/>
</dbReference>
<dbReference type="SUPFAM" id="SSF51569">
    <property type="entry name" value="Aldolase"/>
    <property type="match status" value="1"/>
</dbReference>